<evidence type="ECO:0000259" key="6">
    <source>
        <dbReference type="SMART" id="SM00997"/>
    </source>
</evidence>
<dbReference type="Pfam" id="PF02826">
    <property type="entry name" value="2-Hacid_dh_C"/>
    <property type="match status" value="1"/>
</dbReference>
<dbReference type="SUPFAM" id="SSF52283">
    <property type="entry name" value="Formate/glycerate dehydrogenase catalytic domain-like"/>
    <property type="match status" value="1"/>
</dbReference>
<evidence type="ECO:0000313" key="7">
    <source>
        <dbReference type="EMBL" id="AIM27814.1"/>
    </source>
</evidence>
<evidence type="ECO:0000313" key="9">
    <source>
        <dbReference type="EMBL" id="AKV76901.1"/>
    </source>
</evidence>
<keyword evidence="3 5" id="KW-0560">Oxidoreductase</keyword>
<dbReference type="EMBL" id="CP008822">
    <property type="protein sequence ID" value="AIM27814.1"/>
    <property type="molecule type" value="Genomic_DNA"/>
</dbReference>
<dbReference type="Proteomes" id="UP000062475">
    <property type="component" value="Chromosome"/>
</dbReference>
<sequence>MADNFMDVSLNKENLAILITDPIDEYMIRTLKTKGLKINYQPDIEREELLKVVENYDVLVVRSRTKVDKEVIERGKRLKVIARAGIGVDNIDTEEAEKRKIRVVYAPGASTDSAAELTIGLMLAGARNMFTSMTLAKSGIYKKTEGVELSGKTIGIIGFGRIGYKVGLIARAMGMNVLAYDVVDVSKRAMEIGARAVSLDELVTQSDVISIHVTVGKDAKPILTSREFEMMKKGVIIVNTSRAVAVDGKALLHYIKEGKIMSYATDVFWHEPPKEEWELELLKHERVTVTTHIGAQTKEAQYRVAVMTTENLLKTLQELGVKL</sequence>
<dbReference type="EMBL" id="CP012174">
    <property type="protein sequence ID" value="AKV79152.1"/>
    <property type="molecule type" value="Genomic_DNA"/>
</dbReference>
<dbReference type="Pfam" id="PF00389">
    <property type="entry name" value="2-Hacid_dh"/>
    <property type="match status" value="1"/>
</dbReference>
<gene>
    <name evidence="7" type="ORF">HA72_1675</name>
    <name evidence="8" type="ORF">MsedA_1709</name>
    <name evidence="9" type="ORF">MsedB_1711</name>
    <name evidence="10" type="ORF">MsedC_1709</name>
    <name evidence="11" type="ORF">MsedD_1710</name>
    <name evidence="12" type="ORF">MsedE_1712</name>
</gene>
<dbReference type="AlphaFoldDB" id="A0A088E5S1"/>
<evidence type="ECO:0000313" key="18">
    <source>
        <dbReference type="Proteomes" id="UP000068832"/>
    </source>
</evidence>
<evidence type="ECO:0000256" key="4">
    <source>
        <dbReference type="ARBA" id="ARBA00023027"/>
    </source>
</evidence>
<dbReference type="GO" id="GO:0051287">
    <property type="term" value="F:NAD binding"/>
    <property type="evidence" value="ECO:0007669"/>
    <property type="project" value="InterPro"/>
</dbReference>
<dbReference type="InterPro" id="IPR029752">
    <property type="entry name" value="D-isomer_DH_CS1"/>
</dbReference>
<protein>
    <submittedName>
        <fullName evidence="7 8">3-phosphoglycerate dehydrogenase</fullName>
        <ecNumber evidence="7">1.1.1.95</ecNumber>
    </submittedName>
</protein>
<organism evidence="7 13">
    <name type="scientific">Metallosphaera sedula</name>
    <dbReference type="NCBI Taxonomy" id="43687"/>
    <lineage>
        <taxon>Archaea</taxon>
        <taxon>Thermoproteota</taxon>
        <taxon>Thermoprotei</taxon>
        <taxon>Sulfolobales</taxon>
        <taxon>Sulfolobaceae</taxon>
        <taxon>Metallosphaera</taxon>
    </lineage>
</organism>
<evidence type="ECO:0000313" key="10">
    <source>
        <dbReference type="EMBL" id="AKV79152.1"/>
    </source>
</evidence>
<dbReference type="Proteomes" id="UP000062398">
    <property type="component" value="Chromosome"/>
</dbReference>
<dbReference type="EMBL" id="CP012176">
    <property type="protein sequence ID" value="AKV83632.1"/>
    <property type="molecule type" value="Genomic_DNA"/>
</dbReference>
<evidence type="ECO:0000313" key="13">
    <source>
        <dbReference type="Proteomes" id="UP000029084"/>
    </source>
</evidence>
<dbReference type="FunFam" id="3.40.50.720:FF:000041">
    <property type="entry name" value="D-3-phosphoglycerate dehydrogenase"/>
    <property type="match status" value="1"/>
</dbReference>
<evidence type="ECO:0000313" key="16">
    <source>
        <dbReference type="Proteomes" id="UP000062398"/>
    </source>
</evidence>
<dbReference type="EMBL" id="CP012175">
    <property type="protein sequence ID" value="AKV81397.1"/>
    <property type="molecule type" value="Genomic_DNA"/>
</dbReference>
<comment type="similarity">
    <text evidence="1 5">Belongs to the D-isomer specific 2-hydroxyacid dehydrogenase family.</text>
</comment>
<dbReference type="InterPro" id="IPR006139">
    <property type="entry name" value="D-isomer_2_OHA_DH_cat_dom"/>
</dbReference>
<dbReference type="EMBL" id="CP012173">
    <property type="protein sequence ID" value="AKV76901.1"/>
    <property type="molecule type" value="Genomic_DNA"/>
</dbReference>
<dbReference type="PANTHER" id="PTHR42789">
    <property type="entry name" value="D-ISOMER SPECIFIC 2-HYDROXYACID DEHYDROGENASE FAMILY PROTEIN (AFU_ORTHOLOGUE AFUA_6G10090)"/>
    <property type="match status" value="1"/>
</dbReference>
<evidence type="ECO:0000313" key="14">
    <source>
        <dbReference type="Proteomes" id="UP000056255"/>
    </source>
</evidence>
<dbReference type="InterPro" id="IPR036291">
    <property type="entry name" value="NAD(P)-bd_dom_sf"/>
</dbReference>
<dbReference type="Gene3D" id="3.40.50.720">
    <property type="entry name" value="NAD(P)-binding Rossmann-like Domain"/>
    <property type="match status" value="2"/>
</dbReference>
<dbReference type="RefSeq" id="WP_012021617.1">
    <property type="nucleotide sequence ID" value="NZ_AP019770.1"/>
</dbReference>
<dbReference type="EC" id="1.1.1.95" evidence="7"/>
<dbReference type="OMA" id="SKGCWEV"/>
<evidence type="ECO:0000256" key="3">
    <source>
        <dbReference type="ARBA" id="ARBA00023002"/>
    </source>
</evidence>
<evidence type="ECO:0000313" key="8">
    <source>
        <dbReference type="EMBL" id="AKV74664.1"/>
    </source>
</evidence>
<dbReference type="GeneID" id="91756187"/>
<reference evidence="12 14" key="3">
    <citation type="submission" date="2015-07" db="EMBL/GenBank/DDBJ databases">
        <title>Physiological, transcriptional responses and genome re-sequencing of acid resistant extremely thermoacidophilic Metallosphaera sedula SARC-M1.</title>
        <authorList>
            <person name="Ai C."/>
            <person name="McCarthy S."/>
            <person name="Eckrich V."/>
            <person name="Rudrappa D."/>
            <person name="Qiu G."/>
            <person name="Blum P."/>
        </authorList>
    </citation>
    <scope>NUCLEOTIDE SEQUENCE [LARGE SCALE GENOMIC DNA]</scope>
    <source>
        <strain evidence="12 14">SARC-M1</strain>
    </source>
</reference>
<dbReference type="Proteomes" id="UP000068832">
    <property type="component" value="Chromosome"/>
</dbReference>
<proteinExistence type="inferred from homology"/>
<dbReference type="SUPFAM" id="SSF51735">
    <property type="entry name" value="NAD(P)-binding Rossmann-fold domains"/>
    <property type="match status" value="1"/>
</dbReference>
<dbReference type="Proteomes" id="UP000056255">
    <property type="component" value="Chromosome"/>
</dbReference>
<dbReference type="GO" id="GO:0004617">
    <property type="term" value="F:phosphoglycerate dehydrogenase activity"/>
    <property type="evidence" value="ECO:0007669"/>
    <property type="project" value="UniProtKB-EC"/>
</dbReference>
<dbReference type="GO" id="GO:0006564">
    <property type="term" value="P:L-serine biosynthetic process"/>
    <property type="evidence" value="ECO:0007669"/>
    <property type="project" value="UniProtKB-ARBA"/>
</dbReference>
<dbReference type="InterPro" id="IPR015878">
    <property type="entry name" value="Ado_hCys_hydrolase_NAD-bd"/>
</dbReference>
<dbReference type="PANTHER" id="PTHR42789:SF1">
    <property type="entry name" value="D-ISOMER SPECIFIC 2-HYDROXYACID DEHYDROGENASE FAMILY PROTEIN (AFU_ORTHOLOGUE AFUA_6G10090)"/>
    <property type="match status" value="1"/>
</dbReference>
<evidence type="ECO:0000313" key="12">
    <source>
        <dbReference type="EMBL" id="AKV83632.1"/>
    </source>
</evidence>
<dbReference type="PATRIC" id="fig|43687.5.peg.1809"/>
<evidence type="ECO:0000313" key="11">
    <source>
        <dbReference type="EMBL" id="AKV81397.1"/>
    </source>
</evidence>
<keyword evidence="2" id="KW-0028">Amino-acid biosynthesis</keyword>
<evidence type="ECO:0000256" key="1">
    <source>
        <dbReference type="ARBA" id="ARBA00005854"/>
    </source>
</evidence>
<evidence type="ECO:0000313" key="15">
    <source>
        <dbReference type="Proteomes" id="UP000061362"/>
    </source>
</evidence>
<dbReference type="Proteomes" id="UP000029084">
    <property type="component" value="Chromosome"/>
</dbReference>
<reference evidence="7 13" key="1">
    <citation type="journal article" date="2014" name="J. Bacteriol.">
        <title>Role of an Archaeal PitA Transporter in the Copper and Arsenic Resistance of Metallosphaera sedula, an Extreme Thermoacidophile.</title>
        <authorList>
            <person name="McCarthy S."/>
            <person name="Ai C."/>
            <person name="Wheaton G."/>
            <person name="Tevatia R."/>
            <person name="Eckrich V."/>
            <person name="Kelly R."/>
            <person name="Blum P."/>
        </authorList>
    </citation>
    <scope>NUCLEOTIDE SEQUENCE [LARGE SCALE GENOMIC DNA]</scope>
    <source>
        <strain evidence="7 13">CuR1</strain>
    </source>
</reference>
<accession>A0A088E5S1</accession>
<dbReference type="OrthoDB" id="7437at2157"/>
<name>A0A088E5S1_9CREN</name>
<dbReference type="InterPro" id="IPR050857">
    <property type="entry name" value="D-2-hydroxyacid_DH"/>
</dbReference>
<reference evidence="15 16" key="2">
    <citation type="journal article" date="2015" name="Genome Announc.">
        <title>Complete Genome Sequences of Evolved Arsenate-Resistant Metallosphaera sedula Strains.</title>
        <authorList>
            <person name="Ai C."/>
            <person name="McCarthy S."/>
            <person name="Schackwitz W."/>
            <person name="Martin J."/>
            <person name="Lipzen A."/>
            <person name="Blum P."/>
        </authorList>
    </citation>
    <scope>NUCLEOTIDE SEQUENCE [LARGE SCALE GENOMIC DNA]</scope>
    <source>
        <strain evidence="10 16">ARS120-1</strain>
        <strain evidence="11 15">ARS120-2</strain>
        <strain evidence="8 18">ARS50-1</strain>
        <strain evidence="9 17">ARS50-2</strain>
    </source>
</reference>
<dbReference type="Proteomes" id="UP000061362">
    <property type="component" value="Chromosome"/>
</dbReference>
<dbReference type="GO" id="GO:0047545">
    <property type="term" value="F:(S)-2-hydroxyglutarate dehydrogenase activity"/>
    <property type="evidence" value="ECO:0007669"/>
    <property type="project" value="UniProtKB-ARBA"/>
</dbReference>
<evidence type="ECO:0000256" key="5">
    <source>
        <dbReference type="RuleBase" id="RU003719"/>
    </source>
</evidence>
<keyword evidence="4" id="KW-0520">NAD</keyword>
<evidence type="ECO:0000256" key="2">
    <source>
        <dbReference type="ARBA" id="ARBA00022605"/>
    </source>
</evidence>
<evidence type="ECO:0000313" key="17">
    <source>
        <dbReference type="Proteomes" id="UP000062475"/>
    </source>
</evidence>
<dbReference type="PROSITE" id="PS00065">
    <property type="entry name" value="D_2_HYDROXYACID_DH_1"/>
    <property type="match status" value="1"/>
</dbReference>
<dbReference type="SMART" id="SM00997">
    <property type="entry name" value="AdoHcyase_NAD"/>
    <property type="match status" value="1"/>
</dbReference>
<dbReference type="InterPro" id="IPR006140">
    <property type="entry name" value="D-isomer_DH_NAD-bd"/>
</dbReference>
<dbReference type="EMBL" id="CP012172">
    <property type="protein sequence ID" value="AKV74664.1"/>
    <property type="molecule type" value="Genomic_DNA"/>
</dbReference>
<feature type="domain" description="S-adenosyl-L-homocysteine hydrolase NAD binding" evidence="6">
    <location>
        <begin position="128"/>
        <end position="287"/>
    </location>
</feature>